<evidence type="ECO:0000313" key="2">
    <source>
        <dbReference type="Proteomes" id="UP000321192"/>
    </source>
</evidence>
<dbReference type="Proteomes" id="UP000321192">
    <property type="component" value="Unassembled WGS sequence"/>
</dbReference>
<dbReference type="AlphaFoldDB" id="A0A5C7S6E1"/>
<dbReference type="InterPro" id="IPR009057">
    <property type="entry name" value="Homeodomain-like_sf"/>
</dbReference>
<protein>
    <submittedName>
        <fullName evidence="1">IS630 family transposase</fullName>
    </submittedName>
</protein>
<name>A0A5C7S6E1_THASP</name>
<accession>A0A5C7S6E1</accession>
<dbReference type="SUPFAM" id="SSF46689">
    <property type="entry name" value="Homeodomain-like"/>
    <property type="match status" value="1"/>
</dbReference>
<reference evidence="1 2" key="1">
    <citation type="submission" date="2018-09" db="EMBL/GenBank/DDBJ databases">
        <title>Metagenome Assembled Genomes from an Advanced Water Purification Facility.</title>
        <authorList>
            <person name="Stamps B.W."/>
            <person name="Spear J.R."/>
        </authorList>
    </citation>
    <scope>NUCLEOTIDE SEQUENCE [LARGE SCALE GENOMIC DNA]</scope>
    <source>
        <strain evidence="1">Bin_27_1</strain>
    </source>
</reference>
<organism evidence="1 2">
    <name type="scientific">Thauera aminoaromatica</name>
    <dbReference type="NCBI Taxonomy" id="164330"/>
    <lineage>
        <taxon>Bacteria</taxon>
        <taxon>Pseudomonadati</taxon>
        <taxon>Pseudomonadota</taxon>
        <taxon>Betaproteobacteria</taxon>
        <taxon>Rhodocyclales</taxon>
        <taxon>Zoogloeaceae</taxon>
        <taxon>Thauera</taxon>
    </lineage>
</organism>
<gene>
    <name evidence="1" type="ORF">E6Q80_21020</name>
</gene>
<sequence>MEKIDARKLGPEGRETLRKMVLRLNTQSGMNGVELAKIAGVHVRTVQAWLRKARRDG</sequence>
<evidence type="ECO:0000313" key="1">
    <source>
        <dbReference type="EMBL" id="TXH79240.1"/>
    </source>
</evidence>
<proteinExistence type="predicted"/>
<feature type="non-terminal residue" evidence="1">
    <location>
        <position position="57"/>
    </location>
</feature>
<dbReference type="EMBL" id="SSFD01000359">
    <property type="protein sequence ID" value="TXH79240.1"/>
    <property type="molecule type" value="Genomic_DNA"/>
</dbReference>
<comment type="caution">
    <text evidence="1">The sequence shown here is derived from an EMBL/GenBank/DDBJ whole genome shotgun (WGS) entry which is preliminary data.</text>
</comment>